<proteinExistence type="predicted"/>
<dbReference type="GeneID" id="24802613"/>
<accession>A0A0F7IGC6</accession>
<evidence type="ECO:0000313" key="1">
    <source>
        <dbReference type="EMBL" id="AKG92614.1"/>
    </source>
</evidence>
<protein>
    <submittedName>
        <fullName evidence="1">Uncharacterized protein</fullName>
    </submittedName>
</protein>
<gene>
    <name evidence="1" type="ORF">GAH_00024</name>
</gene>
<name>A0A0F7IGC6_9EURY</name>
<dbReference type="RefSeq" id="WP_048094129.1">
    <property type="nucleotide sequence ID" value="NZ_CP011267.1"/>
</dbReference>
<dbReference type="AlphaFoldDB" id="A0A0F7IGC6"/>
<dbReference type="STRING" id="113653.GAH_00024"/>
<dbReference type="Proteomes" id="UP000034723">
    <property type="component" value="Chromosome"/>
</dbReference>
<dbReference type="HOGENOM" id="CLU_2392769_0_0_2"/>
<dbReference type="InParanoid" id="A0A0F7IGC6"/>
<keyword evidence="2" id="KW-1185">Reference proteome</keyword>
<evidence type="ECO:0000313" key="2">
    <source>
        <dbReference type="Proteomes" id="UP000034723"/>
    </source>
</evidence>
<organism evidence="1 2">
    <name type="scientific">Geoglobus ahangari</name>
    <dbReference type="NCBI Taxonomy" id="113653"/>
    <lineage>
        <taxon>Archaea</taxon>
        <taxon>Methanobacteriati</taxon>
        <taxon>Methanobacteriota</taxon>
        <taxon>Archaeoglobi</taxon>
        <taxon>Archaeoglobales</taxon>
        <taxon>Archaeoglobaceae</taxon>
        <taxon>Geoglobus</taxon>
    </lineage>
</organism>
<dbReference type="KEGG" id="gah:GAH_00024"/>
<reference evidence="1 2" key="1">
    <citation type="submission" date="2015-04" db="EMBL/GenBank/DDBJ databases">
        <title>The complete genome sequence of the hyperthermophilic, obligate iron-reducing archaeon Geoglobus ahangari strain 234T.</title>
        <authorList>
            <person name="Manzella M.P."/>
            <person name="Holmes D.E."/>
            <person name="Rocheleau J.M."/>
            <person name="Chung A."/>
            <person name="Reguera G."/>
            <person name="Kashefi K."/>
        </authorList>
    </citation>
    <scope>NUCLEOTIDE SEQUENCE [LARGE SCALE GENOMIC DNA]</scope>
    <source>
        <strain evidence="1 2">234</strain>
    </source>
</reference>
<sequence length="93" mass="10739">MKIDREINYLGVRIDKKEKEIYTVNSIKIRNKYLSSLPLLKQSANCICKGELNGEILQPVFCRDLTKSKFIFNGFLKVYCIGDYGNNADAKRE</sequence>
<dbReference type="EMBL" id="CP011267">
    <property type="protein sequence ID" value="AKG92614.1"/>
    <property type="molecule type" value="Genomic_DNA"/>
</dbReference>